<comment type="similarity">
    <text evidence="1 4">Belongs to the antibiotic N-acetyltransferase family.</text>
</comment>
<evidence type="ECO:0000313" key="5">
    <source>
        <dbReference type="EMBL" id="SDM67807.1"/>
    </source>
</evidence>
<evidence type="ECO:0000256" key="3">
    <source>
        <dbReference type="ARBA" id="ARBA00023315"/>
    </source>
</evidence>
<gene>
    <name evidence="5" type="ORF">SAMN04489726_2862</name>
</gene>
<dbReference type="PANTHER" id="PTHR11104">
    <property type="entry name" value="AMINOGLYCOSIDE N3-ACETYLTRANSFERASE"/>
    <property type="match status" value="1"/>
</dbReference>
<keyword evidence="6" id="KW-1185">Reference proteome</keyword>
<dbReference type="STRING" id="211114.SAMN04489726_2862"/>
<dbReference type="InterPro" id="IPR028345">
    <property type="entry name" value="Antibiotic_NAT-like"/>
</dbReference>
<accession>A0A1G9V6Y1</accession>
<evidence type="ECO:0000256" key="1">
    <source>
        <dbReference type="ARBA" id="ARBA00006383"/>
    </source>
</evidence>
<sequence length="258" mass="27737">MTSVQHLTGQLRELGVREGDVLVVHSSFRAIRPVEGGPLGVITALRTALGSSGTLVMPSMTGGENPEPYDPRQSPTRDMGVVAETFWRQPGVLRGDHPTSTFAAVGRYAQRIVAPQPLSPPHGEDSPVGRVHELGGSVLLLGVGHDANTTMHLAEDLAGVPYQALDRALVRDGDEVREVLVTEPDHCCQGFSAADDWLREDGAQREGRVGNAEARLFAARDLVRTVVPRLTADPLRFLCAEGSGCEDCDDARRSARHP</sequence>
<evidence type="ECO:0000256" key="2">
    <source>
        <dbReference type="ARBA" id="ARBA00022679"/>
    </source>
</evidence>
<organism evidence="5 6">
    <name type="scientific">Allokutzneria albata</name>
    <name type="common">Kibdelosporangium albatum</name>
    <dbReference type="NCBI Taxonomy" id="211114"/>
    <lineage>
        <taxon>Bacteria</taxon>
        <taxon>Bacillati</taxon>
        <taxon>Actinomycetota</taxon>
        <taxon>Actinomycetes</taxon>
        <taxon>Pseudonocardiales</taxon>
        <taxon>Pseudonocardiaceae</taxon>
        <taxon>Allokutzneria</taxon>
    </lineage>
</organism>
<keyword evidence="3 4" id="KW-0012">Acyltransferase</keyword>
<dbReference type="PANTHER" id="PTHR11104:SF0">
    <property type="entry name" value="SPBETA PROPHAGE-DERIVED AMINOGLYCOSIDE N(3')-ACETYLTRANSFERASE-LIKE PROTEIN YOKD"/>
    <property type="match status" value="1"/>
</dbReference>
<keyword evidence="2 4" id="KW-0808">Transferase</keyword>
<dbReference type="Pfam" id="PF02522">
    <property type="entry name" value="Antibiotic_NAT"/>
    <property type="match status" value="1"/>
</dbReference>
<dbReference type="Proteomes" id="UP000183376">
    <property type="component" value="Chromosome I"/>
</dbReference>
<protein>
    <recommendedName>
        <fullName evidence="4">Aminoglycoside N(3)-acetyltransferase</fullName>
        <ecNumber evidence="4">2.3.1.-</ecNumber>
    </recommendedName>
</protein>
<dbReference type="GO" id="GO:0046677">
    <property type="term" value="P:response to antibiotic"/>
    <property type="evidence" value="ECO:0007669"/>
    <property type="project" value="UniProtKB-KW"/>
</dbReference>
<evidence type="ECO:0000256" key="4">
    <source>
        <dbReference type="RuleBase" id="RU365031"/>
    </source>
</evidence>
<dbReference type="AlphaFoldDB" id="A0A1G9V6Y1"/>
<dbReference type="SUPFAM" id="SSF110710">
    <property type="entry name" value="TTHA0583/YokD-like"/>
    <property type="match status" value="1"/>
</dbReference>
<dbReference type="eggNOG" id="COG2746">
    <property type="taxonomic scope" value="Bacteria"/>
</dbReference>
<dbReference type="GO" id="GO:0046353">
    <property type="term" value="F:aminoglycoside 3-N-acetyltransferase activity"/>
    <property type="evidence" value="ECO:0007669"/>
    <property type="project" value="UniProtKB-EC"/>
</dbReference>
<dbReference type="OrthoDB" id="7330654at2"/>
<dbReference type="InterPro" id="IPR003679">
    <property type="entry name" value="Amioglycoside_AcTrfase"/>
</dbReference>
<evidence type="ECO:0000313" key="6">
    <source>
        <dbReference type="Proteomes" id="UP000183376"/>
    </source>
</evidence>
<dbReference type="EMBL" id="LT629701">
    <property type="protein sequence ID" value="SDM67807.1"/>
    <property type="molecule type" value="Genomic_DNA"/>
</dbReference>
<comment type="catalytic activity">
    <reaction evidence="4">
        <text>a 2-deoxystreptamine antibiotic + acetyl-CoA = an N(3)-acetyl-2-deoxystreptamine antibiotic + CoA + H(+)</text>
        <dbReference type="Rhea" id="RHEA:12665"/>
        <dbReference type="ChEBI" id="CHEBI:15378"/>
        <dbReference type="ChEBI" id="CHEBI:57287"/>
        <dbReference type="ChEBI" id="CHEBI:57288"/>
        <dbReference type="ChEBI" id="CHEBI:57921"/>
        <dbReference type="ChEBI" id="CHEBI:77452"/>
        <dbReference type="EC" id="2.3.1.81"/>
    </reaction>
</comment>
<dbReference type="EC" id="2.3.1.-" evidence="4"/>
<proteinExistence type="inferred from homology"/>
<dbReference type="RefSeq" id="WP_030431207.1">
    <property type="nucleotide sequence ID" value="NZ_JOEF01000018.1"/>
</dbReference>
<name>A0A1G9V6Y1_ALLAB</name>
<reference evidence="5 6" key="1">
    <citation type="submission" date="2016-10" db="EMBL/GenBank/DDBJ databases">
        <authorList>
            <person name="de Groot N.N."/>
        </authorList>
    </citation>
    <scope>NUCLEOTIDE SEQUENCE [LARGE SCALE GENOMIC DNA]</scope>
    <source>
        <strain evidence="5 6">DSM 44149</strain>
    </source>
</reference>
<keyword evidence="4" id="KW-0046">Antibiotic resistance</keyword>